<name>A0A5J6MEW7_9PROT</name>
<dbReference type="RefSeq" id="WP_151176422.1">
    <property type="nucleotide sequence ID" value="NZ_CP042906.1"/>
</dbReference>
<sequence>MRELTRSNDPVWLSWLTSLLADAGIPSHLLDTHMSLLEGSIAAIPRRVMVADEDFDEARRLMEAGKDAVS</sequence>
<dbReference type="OrthoDB" id="5297170at2"/>
<proteinExistence type="predicted"/>
<dbReference type="Proteomes" id="UP000326202">
    <property type="component" value="Chromosome"/>
</dbReference>
<dbReference type="EMBL" id="CP042906">
    <property type="protein sequence ID" value="QEX16023.1"/>
    <property type="molecule type" value="Genomic_DNA"/>
</dbReference>
<dbReference type="Pfam" id="PF09413">
    <property type="entry name" value="DUF2007"/>
    <property type="match status" value="1"/>
</dbReference>
<dbReference type="Gene3D" id="3.30.70.790">
    <property type="entry name" value="UreE, C-terminal domain"/>
    <property type="match status" value="1"/>
</dbReference>
<dbReference type="InterPro" id="IPR018551">
    <property type="entry name" value="DUF2007"/>
</dbReference>
<dbReference type="KEGG" id="htq:FRZ44_13130"/>
<evidence type="ECO:0000259" key="1">
    <source>
        <dbReference type="Pfam" id="PF09413"/>
    </source>
</evidence>
<feature type="domain" description="DUF2007" evidence="1">
    <location>
        <begin position="1"/>
        <end position="64"/>
    </location>
</feature>
<reference evidence="2 3" key="1">
    <citation type="submission" date="2019-08" db="EMBL/GenBank/DDBJ databases">
        <title>Hyperibacter terrae gen. nov., sp. nov. and Hyperibacter viscosus sp. nov., two new members in the family Rhodospirillaceae isolated from the rhizosphere of Hypericum perforatum.</title>
        <authorList>
            <person name="Noviana Z."/>
        </authorList>
    </citation>
    <scope>NUCLEOTIDE SEQUENCE [LARGE SCALE GENOMIC DNA]</scope>
    <source>
        <strain evidence="2 3">R5913</strain>
    </source>
</reference>
<keyword evidence="3" id="KW-1185">Reference proteome</keyword>
<dbReference type="AlphaFoldDB" id="A0A5J6MEW7"/>
<evidence type="ECO:0000313" key="2">
    <source>
        <dbReference type="EMBL" id="QEX16023.1"/>
    </source>
</evidence>
<gene>
    <name evidence="2" type="ORF">FRZ44_13130</name>
</gene>
<dbReference type="InterPro" id="IPR011322">
    <property type="entry name" value="N-reg_PII-like_a/b"/>
</dbReference>
<organism evidence="2 3">
    <name type="scientific">Hypericibacter terrae</name>
    <dbReference type="NCBI Taxonomy" id="2602015"/>
    <lineage>
        <taxon>Bacteria</taxon>
        <taxon>Pseudomonadati</taxon>
        <taxon>Pseudomonadota</taxon>
        <taxon>Alphaproteobacteria</taxon>
        <taxon>Rhodospirillales</taxon>
        <taxon>Dongiaceae</taxon>
        <taxon>Hypericibacter</taxon>
    </lineage>
</organism>
<accession>A0A5J6MEW7</accession>
<dbReference type="SUPFAM" id="SSF54913">
    <property type="entry name" value="GlnB-like"/>
    <property type="match status" value="1"/>
</dbReference>
<evidence type="ECO:0000313" key="3">
    <source>
        <dbReference type="Proteomes" id="UP000326202"/>
    </source>
</evidence>
<protein>
    <recommendedName>
        <fullName evidence="1">DUF2007 domain-containing protein</fullName>
    </recommendedName>
</protein>